<dbReference type="GO" id="GO:0016616">
    <property type="term" value="F:oxidoreductase activity, acting on the CH-OH group of donors, NAD or NADP as acceptor"/>
    <property type="evidence" value="ECO:0007669"/>
    <property type="project" value="TreeGrafter"/>
</dbReference>
<dbReference type="EMBL" id="BRZI01000013">
    <property type="protein sequence ID" value="GLD30436.1"/>
    <property type="molecule type" value="Genomic_DNA"/>
</dbReference>
<evidence type="ECO:0000313" key="5">
    <source>
        <dbReference type="Proteomes" id="UP001064782"/>
    </source>
</evidence>
<dbReference type="RefSeq" id="WP_236975658.1">
    <property type="nucleotide sequence ID" value="NZ_BRXE01000019.1"/>
</dbReference>
<sequence>MENYLTNLFNLEDKVAALTGAGGHLIGEISRGLAKAGVKVAILDSRIEKSEAVAAEIRDFGGQALPLRVDVRSKSDFEAALDEILEKWGDLHIAVNGAGINSPTPFLDISVEEWDEVLATQLTGTLLGCQVLGGYMVNRGYGAIMNISSASAGPPLSKAYAYSVAKAGIVNLTKNLAREWAPARVRVNALRPGFFPTDWNRKNFITPEREAAILGHTPMNRYGEVSELVGASLWMLSDAASFVTGAEIAVDGGFSAMSI</sequence>
<dbReference type="SUPFAM" id="SSF51735">
    <property type="entry name" value="NAD(P)-binding Rossmann-fold domains"/>
    <property type="match status" value="1"/>
</dbReference>
<accession>A0A9P3UXM8</accession>
<dbReference type="Proteomes" id="UP001064782">
    <property type="component" value="Unassembled WGS sequence"/>
</dbReference>
<keyword evidence="2" id="KW-0560">Oxidoreductase</keyword>
<dbReference type="PANTHER" id="PTHR42760">
    <property type="entry name" value="SHORT-CHAIN DEHYDROGENASES/REDUCTASES FAMILY MEMBER"/>
    <property type="match status" value="1"/>
</dbReference>
<dbReference type="PROSITE" id="PS00061">
    <property type="entry name" value="ADH_SHORT"/>
    <property type="match status" value="1"/>
</dbReference>
<dbReference type="Gene3D" id="3.40.50.720">
    <property type="entry name" value="NAD(P)-binding Rossmann-like Domain"/>
    <property type="match status" value="1"/>
</dbReference>
<dbReference type="GeneID" id="83628522"/>
<proteinExistence type="inferred from homology"/>
<evidence type="ECO:0000256" key="1">
    <source>
        <dbReference type="ARBA" id="ARBA00006484"/>
    </source>
</evidence>
<keyword evidence="5" id="KW-1185">Reference proteome</keyword>
<dbReference type="EMBL" id="BRXE01000019">
    <property type="protein sequence ID" value="GLB83018.1"/>
    <property type="molecule type" value="Genomic_DNA"/>
</dbReference>
<organism evidence="4 5">
    <name type="scientific">Mycobacterium kiyosense</name>
    <dbReference type="NCBI Taxonomy" id="2871094"/>
    <lineage>
        <taxon>Bacteria</taxon>
        <taxon>Bacillati</taxon>
        <taxon>Actinomycetota</taxon>
        <taxon>Actinomycetes</taxon>
        <taxon>Mycobacteriales</taxon>
        <taxon>Mycobacteriaceae</taxon>
        <taxon>Mycobacterium</taxon>
    </lineage>
</organism>
<dbReference type="PRINTS" id="PR00080">
    <property type="entry name" value="SDRFAMILY"/>
</dbReference>
<evidence type="ECO:0000313" key="4">
    <source>
        <dbReference type="EMBL" id="GLD30436.1"/>
    </source>
</evidence>
<protein>
    <submittedName>
        <fullName evidence="4">D-mannonate oxidoreductase</fullName>
    </submittedName>
</protein>
<reference evidence="4" key="1">
    <citation type="submission" date="2022-08" db="EMBL/GenBank/DDBJ databases">
        <title>Mycobacterium kiyosense sp. nov., scotochromogenic slow-glowing species isolated from respiratory specimens.</title>
        <authorList>
            <person name="Fukano H."/>
            <person name="Kazumi Y."/>
            <person name="Sakagami N."/>
            <person name="Ato M."/>
            <person name="Mitarai S."/>
            <person name="Hoshino Y."/>
        </authorList>
    </citation>
    <scope>NUCLEOTIDE SEQUENCE</scope>
    <source>
        <strain evidence="4">1413</strain>
        <strain evidence="3">SRL2020-028</strain>
    </source>
</reference>
<comment type="similarity">
    <text evidence="1">Belongs to the short-chain dehydrogenases/reductases (SDR) family.</text>
</comment>
<dbReference type="InterPro" id="IPR036291">
    <property type="entry name" value="NAD(P)-bd_dom_sf"/>
</dbReference>
<evidence type="ECO:0000256" key="2">
    <source>
        <dbReference type="ARBA" id="ARBA00023002"/>
    </source>
</evidence>
<comment type="caution">
    <text evidence="4">The sequence shown here is derived from an EMBL/GenBank/DDBJ whole genome shotgun (WGS) entry which is preliminary data.</text>
</comment>
<evidence type="ECO:0000313" key="3">
    <source>
        <dbReference type="EMBL" id="GLB83018.1"/>
    </source>
</evidence>
<dbReference type="Proteomes" id="UP001165663">
    <property type="component" value="Unassembled WGS sequence"/>
</dbReference>
<dbReference type="Pfam" id="PF13561">
    <property type="entry name" value="adh_short_C2"/>
    <property type="match status" value="1"/>
</dbReference>
<dbReference type="PRINTS" id="PR00081">
    <property type="entry name" value="GDHRDH"/>
</dbReference>
<dbReference type="InterPro" id="IPR002347">
    <property type="entry name" value="SDR_fam"/>
</dbReference>
<dbReference type="FunFam" id="3.40.50.720:FF:000084">
    <property type="entry name" value="Short-chain dehydrogenase reductase"/>
    <property type="match status" value="1"/>
</dbReference>
<dbReference type="InterPro" id="IPR020904">
    <property type="entry name" value="Sc_DH/Rdtase_CS"/>
</dbReference>
<gene>
    <name evidence="4" type="ORF">Mkiyose1413_23190</name>
    <name evidence="3" type="ORF">SRL2020028_22740</name>
</gene>
<name>A0A9P3UXM8_9MYCO</name>
<dbReference type="PANTHER" id="PTHR42760:SF115">
    <property type="entry name" value="3-OXOACYL-[ACYL-CARRIER-PROTEIN] REDUCTASE FABG"/>
    <property type="match status" value="1"/>
</dbReference>
<dbReference type="AlphaFoldDB" id="A0A9P3UXM8"/>